<name>A0A0G1D1P0_9BACT</name>
<accession>A0A0G1D1P0</accession>
<reference evidence="1 2" key="1">
    <citation type="journal article" date="2015" name="Nature">
        <title>rRNA introns, odd ribosomes, and small enigmatic genomes across a large radiation of phyla.</title>
        <authorList>
            <person name="Brown C.T."/>
            <person name="Hug L.A."/>
            <person name="Thomas B.C."/>
            <person name="Sharon I."/>
            <person name="Castelle C.J."/>
            <person name="Singh A."/>
            <person name="Wilkins M.J."/>
            <person name="Williams K.H."/>
            <person name="Banfield J.F."/>
        </authorList>
    </citation>
    <scope>NUCLEOTIDE SEQUENCE [LARGE SCALE GENOMIC DNA]</scope>
</reference>
<organism evidence="1 2">
    <name type="scientific">Candidatus Collierbacteria bacterium GW2011_GWC2_43_12</name>
    <dbReference type="NCBI Taxonomy" id="1618390"/>
    <lineage>
        <taxon>Bacteria</taxon>
        <taxon>Candidatus Collieribacteriota</taxon>
    </lineage>
</organism>
<dbReference type="EMBL" id="LCFK01000057">
    <property type="protein sequence ID" value="KKS91870.1"/>
    <property type="molecule type" value="Genomic_DNA"/>
</dbReference>
<dbReference type="Proteomes" id="UP000033980">
    <property type="component" value="Unassembled WGS sequence"/>
</dbReference>
<protein>
    <submittedName>
        <fullName evidence="1">Uncharacterized protein</fullName>
    </submittedName>
</protein>
<comment type="caution">
    <text evidence="1">The sequence shown here is derived from an EMBL/GenBank/DDBJ whole genome shotgun (WGS) entry which is preliminary data.</text>
</comment>
<sequence>MIETDDYDRLSADIISKHSFENLPECPDVSNLLDFLDQTKSIIQRRWVDHMVTNIMAMPESTEKRTLFQIFKNEKGLRSLLEKENFRELEMLRLLGQGPLWREIVSQISQREIVTSLLAKHYVAHLSETDLAKFHFSRQEISLFLDLGLSVQEPIDSAFVHQLKIADSPDGKNIGQHSRHFGYEYLYGETTPFKDVFRDDFLQLVNTLKYFSERIREKAFLGYLPPVYEKLANYLNTLAISFGSNETEAESLVRIWENVDKEYLDLVSAGCPIILNPWGFLVDGNHVGIELMVTLNLAESSRWYTDSQNYLATVKNFMNDQGLDFEPLPFVHQYVFVRNGINIPWTGTACAGDRFVVFYDNENDHFSNHLYQTYYDKFVDGTTSQERFTYVRGLNTVAHETGHLGRMLDQELYQKMGVGVSVGKLDEAKADSMANLLFLRQSFELPSNVAPEEFIEQYIVDYIDELRNAVGHEQENIGLVWYDFSAKIILLTLFECGSILWNGDKVKVVDGARGVETLAELGQQIFNLYGQADFDEKAVGAYVKSVEDKVASNQNLQRLLAKAAAFQQA</sequence>
<evidence type="ECO:0000313" key="2">
    <source>
        <dbReference type="Proteomes" id="UP000033980"/>
    </source>
</evidence>
<gene>
    <name evidence="1" type="ORF">UV68_C0057G0004</name>
</gene>
<dbReference type="AlphaFoldDB" id="A0A0G1D1P0"/>
<proteinExistence type="predicted"/>
<evidence type="ECO:0000313" key="1">
    <source>
        <dbReference type="EMBL" id="KKS91870.1"/>
    </source>
</evidence>